<evidence type="ECO:0000256" key="4">
    <source>
        <dbReference type="ARBA" id="ARBA00022842"/>
    </source>
</evidence>
<proteinExistence type="predicted"/>
<name>A0A9P5HCU5_9HYPO</name>
<evidence type="ECO:0000256" key="6">
    <source>
        <dbReference type="SAM" id="MobiDB-lite"/>
    </source>
</evidence>
<comment type="cofactor">
    <cofactor evidence="1">
        <name>thiamine diphosphate</name>
        <dbReference type="ChEBI" id="CHEBI:58937"/>
    </cofactor>
</comment>
<dbReference type="GO" id="GO:0046872">
    <property type="term" value="F:metal ion binding"/>
    <property type="evidence" value="ECO:0007669"/>
    <property type="project" value="UniProtKB-KW"/>
</dbReference>
<gene>
    <name evidence="9" type="ORF">G7Z17_g2444</name>
</gene>
<dbReference type="PANTHER" id="PTHR43522">
    <property type="entry name" value="TRANSKETOLASE"/>
    <property type="match status" value="1"/>
</dbReference>
<dbReference type="InterPro" id="IPR055152">
    <property type="entry name" value="Transketolase-like_C_2"/>
</dbReference>
<dbReference type="InterPro" id="IPR029061">
    <property type="entry name" value="THDP-binding"/>
</dbReference>
<organism evidence="9 10">
    <name type="scientific">Cylindrodendrum hubeiense</name>
    <dbReference type="NCBI Taxonomy" id="595255"/>
    <lineage>
        <taxon>Eukaryota</taxon>
        <taxon>Fungi</taxon>
        <taxon>Dikarya</taxon>
        <taxon>Ascomycota</taxon>
        <taxon>Pezizomycotina</taxon>
        <taxon>Sordariomycetes</taxon>
        <taxon>Hypocreomycetidae</taxon>
        <taxon>Hypocreales</taxon>
        <taxon>Nectriaceae</taxon>
        <taxon>Cylindrodendrum</taxon>
    </lineage>
</organism>
<dbReference type="GO" id="GO:0004802">
    <property type="term" value="F:transketolase activity"/>
    <property type="evidence" value="ECO:0007669"/>
    <property type="project" value="TreeGrafter"/>
</dbReference>
<accession>A0A9P5HCU5</accession>
<dbReference type="InterPro" id="IPR005474">
    <property type="entry name" value="Transketolase_N"/>
</dbReference>
<dbReference type="Gene3D" id="3.40.50.920">
    <property type="match status" value="1"/>
</dbReference>
<feature type="region of interest" description="Disordered" evidence="6">
    <location>
        <begin position="366"/>
        <end position="397"/>
    </location>
</feature>
<keyword evidence="4" id="KW-0460">Magnesium</keyword>
<keyword evidence="10" id="KW-1185">Reference proteome</keyword>
<keyword evidence="2" id="KW-0808">Transferase</keyword>
<dbReference type="Pfam" id="PF22613">
    <property type="entry name" value="Transketolase_C_1"/>
    <property type="match status" value="1"/>
</dbReference>
<dbReference type="AlphaFoldDB" id="A0A9P5HCU5"/>
<keyword evidence="5" id="KW-0786">Thiamine pyrophosphate</keyword>
<dbReference type="InterPro" id="IPR033247">
    <property type="entry name" value="Transketolase_fam"/>
</dbReference>
<dbReference type="GO" id="GO:0005634">
    <property type="term" value="C:nucleus"/>
    <property type="evidence" value="ECO:0007669"/>
    <property type="project" value="TreeGrafter"/>
</dbReference>
<evidence type="ECO:0008006" key="11">
    <source>
        <dbReference type="Google" id="ProtNLM"/>
    </source>
</evidence>
<evidence type="ECO:0000313" key="9">
    <source>
        <dbReference type="EMBL" id="KAF7555090.1"/>
    </source>
</evidence>
<dbReference type="SUPFAM" id="SSF52922">
    <property type="entry name" value="TK C-terminal domain-like"/>
    <property type="match status" value="1"/>
</dbReference>
<dbReference type="EMBL" id="JAANBB010000024">
    <property type="protein sequence ID" value="KAF7555090.1"/>
    <property type="molecule type" value="Genomic_DNA"/>
</dbReference>
<dbReference type="GO" id="GO:0005829">
    <property type="term" value="C:cytosol"/>
    <property type="evidence" value="ECO:0007669"/>
    <property type="project" value="TreeGrafter"/>
</dbReference>
<evidence type="ECO:0000256" key="5">
    <source>
        <dbReference type="ARBA" id="ARBA00023052"/>
    </source>
</evidence>
<keyword evidence="3" id="KW-0479">Metal-binding</keyword>
<feature type="domain" description="Transketolase N-terminal" evidence="7">
    <location>
        <begin position="100"/>
        <end position="319"/>
    </location>
</feature>
<dbReference type="OrthoDB" id="10267175at2759"/>
<dbReference type="Gene3D" id="3.40.50.970">
    <property type="match status" value="1"/>
</dbReference>
<protein>
    <recommendedName>
        <fullName evidence="11">Transketolase</fullName>
    </recommendedName>
</protein>
<comment type="caution">
    <text evidence="9">The sequence shown here is derived from an EMBL/GenBank/DDBJ whole genome shotgun (WGS) entry which is preliminary data.</text>
</comment>
<dbReference type="Pfam" id="PF00456">
    <property type="entry name" value="Transketolase_N"/>
    <property type="match status" value="1"/>
</dbReference>
<evidence type="ECO:0000256" key="1">
    <source>
        <dbReference type="ARBA" id="ARBA00001964"/>
    </source>
</evidence>
<feature type="domain" description="Transketolase-like C-terminal" evidence="8">
    <location>
        <begin position="453"/>
        <end position="550"/>
    </location>
</feature>
<dbReference type="GO" id="GO:0006098">
    <property type="term" value="P:pentose-phosphate shunt"/>
    <property type="evidence" value="ECO:0007669"/>
    <property type="project" value="TreeGrafter"/>
</dbReference>
<dbReference type="Proteomes" id="UP000722485">
    <property type="component" value="Unassembled WGS sequence"/>
</dbReference>
<dbReference type="PANTHER" id="PTHR43522:SF6">
    <property type="entry name" value="TRANSKETOLASE-LIKE PYRIMIDINE-BINDING DOMAIN-CONTAINING PROTEIN-RELATED"/>
    <property type="match status" value="1"/>
</dbReference>
<feature type="compositionally biased region" description="Basic residues" evidence="6">
    <location>
        <begin position="379"/>
        <end position="388"/>
    </location>
</feature>
<sequence length="584" mass="64919">MTRTYELCENALEMLTPQPRTPNHHEIPAMVNLGLARRDKHDIILRLCMGFIVDLGQKLNCNPKFAIRKAALGIALYKYALKYSPKNSNYFNRDRIITSDCASGPTGQGIDHAVSMAIAMKNLAALYNKPGFEVIENMTWCVVDDPCLQQGVSLEAISVAGHWNLNNLCIIYDSNSIPCNGVADAESIKHVETTMRETGWNVIEIPDGASNITAITNALFSARTSDKPTFIKIHTSMRFGSFEAADASQNVGLRADEVSNIKTSLGLNPDEIFYMPHEVYDFFADVRSCGGMHEAEWQASLDKYERHHPFLADQLRFLVAAKTLNNRLECLPEQSPSGIEVTELRDSKGLLSIGHLTPEVQIPTSEGHQAHIAPQERIRPRKGKRARHQPTILPAPYPDVSNNLHIRPCDSEEAAGAFLVAIQSDDRTTIISLPQQSPAQFPQYSSREGVILGAYVFAEPDGGDSDVTLIGVGSDMSCTMETRTILSDVYGLKSRVVSFPCQRLFEQQSPEYKQSVLRPRRGRPTVVIVAQGTNGWERYADVVVLIARSGKGAVPTPLDQGFNPQQMEIAHKIRRLVKSFRRYR</sequence>
<evidence type="ECO:0000313" key="10">
    <source>
        <dbReference type="Proteomes" id="UP000722485"/>
    </source>
</evidence>
<dbReference type="SUPFAM" id="SSF52518">
    <property type="entry name" value="Thiamin diphosphate-binding fold (THDP-binding)"/>
    <property type="match status" value="1"/>
</dbReference>
<evidence type="ECO:0000256" key="2">
    <source>
        <dbReference type="ARBA" id="ARBA00022679"/>
    </source>
</evidence>
<evidence type="ECO:0000256" key="3">
    <source>
        <dbReference type="ARBA" id="ARBA00022723"/>
    </source>
</evidence>
<dbReference type="InterPro" id="IPR009014">
    <property type="entry name" value="Transketo_C/PFOR_II"/>
</dbReference>
<evidence type="ECO:0000259" key="8">
    <source>
        <dbReference type="Pfam" id="PF22613"/>
    </source>
</evidence>
<reference evidence="9" key="1">
    <citation type="submission" date="2020-03" db="EMBL/GenBank/DDBJ databases">
        <title>Draft Genome Sequence of Cylindrodendrum hubeiense.</title>
        <authorList>
            <person name="Buettner E."/>
            <person name="Kellner H."/>
        </authorList>
    </citation>
    <scope>NUCLEOTIDE SEQUENCE</scope>
    <source>
        <strain evidence="9">IHI 201604</strain>
    </source>
</reference>
<evidence type="ECO:0000259" key="7">
    <source>
        <dbReference type="Pfam" id="PF00456"/>
    </source>
</evidence>